<keyword evidence="1" id="KW-0677">Repeat</keyword>
<dbReference type="Gene3D" id="2.130.10.10">
    <property type="entry name" value="YVTN repeat-like/Quinoprotein amine dehydrogenase"/>
    <property type="match status" value="1"/>
</dbReference>
<dbReference type="PRINTS" id="PR01415">
    <property type="entry name" value="ANKYRIN"/>
</dbReference>
<accession>A0A0S4J1H9</accession>
<dbReference type="Proteomes" id="UP000051952">
    <property type="component" value="Unassembled WGS sequence"/>
</dbReference>
<dbReference type="PANTHER" id="PTHR24198:SF165">
    <property type="entry name" value="ANKYRIN REPEAT-CONTAINING PROTEIN-RELATED"/>
    <property type="match status" value="1"/>
</dbReference>
<dbReference type="SMART" id="SM00248">
    <property type="entry name" value="ANK"/>
    <property type="match status" value="8"/>
</dbReference>
<evidence type="ECO:0000256" key="5">
    <source>
        <dbReference type="SAM" id="MobiDB-lite"/>
    </source>
</evidence>
<dbReference type="InterPro" id="IPR036537">
    <property type="entry name" value="Adaptor_Cbl_N_dom_sf"/>
</dbReference>
<dbReference type="SUPFAM" id="SSF52540">
    <property type="entry name" value="P-loop containing nucleoside triphosphate hydrolases"/>
    <property type="match status" value="1"/>
</dbReference>
<dbReference type="PANTHER" id="PTHR24198">
    <property type="entry name" value="ANKYRIN REPEAT AND PROTEIN KINASE DOMAIN-CONTAINING PROTEIN"/>
    <property type="match status" value="1"/>
</dbReference>
<evidence type="ECO:0000256" key="4">
    <source>
        <dbReference type="SAM" id="Coils"/>
    </source>
</evidence>
<dbReference type="PROSITE" id="PS50088">
    <property type="entry name" value="ANK_REPEAT"/>
    <property type="match status" value="4"/>
</dbReference>
<dbReference type="InterPro" id="IPR059179">
    <property type="entry name" value="MLKL-like_MCAfunc"/>
</dbReference>
<organism evidence="6 7">
    <name type="scientific">Bodo saltans</name>
    <name type="common">Flagellated protozoan</name>
    <dbReference type="NCBI Taxonomy" id="75058"/>
    <lineage>
        <taxon>Eukaryota</taxon>
        <taxon>Discoba</taxon>
        <taxon>Euglenozoa</taxon>
        <taxon>Kinetoplastea</taxon>
        <taxon>Metakinetoplastina</taxon>
        <taxon>Eubodonida</taxon>
        <taxon>Bodonidae</taxon>
        <taxon>Bodo</taxon>
    </lineage>
</organism>
<evidence type="ECO:0000313" key="6">
    <source>
        <dbReference type="EMBL" id="CUG44955.1"/>
    </source>
</evidence>
<evidence type="ECO:0000256" key="2">
    <source>
        <dbReference type="ARBA" id="ARBA00023043"/>
    </source>
</evidence>
<protein>
    <submittedName>
        <fullName evidence="6">Ankyrin repeat protein, putative</fullName>
    </submittedName>
</protein>
<dbReference type="InterPro" id="IPR002110">
    <property type="entry name" value="Ankyrin_rpt"/>
</dbReference>
<evidence type="ECO:0000256" key="1">
    <source>
        <dbReference type="ARBA" id="ARBA00022737"/>
    </source>
</evidence>
<name>A0A0S4J1H9_BODSA</name>
<dbReference type="PROSITE" id="PS50297">
    <property type="entry name" value="ANK_REP_REGION"/>
    <property type="match status" value="4"/>
</dbReference>
<dbReference type="VEuPathDB" id="TriTrypDB:BSAL_79600"/>
<dbReference type="InterPro" id="IPR036322">
    <property type="entry name" value="WD40_repeat_dom_sf"/>
</dbReference>
<dbReference type="SUPFAM" id="SSF48403">
    <property type="entry name" value="Ankyrin repeat"/>
    <property type="match status" value="1"/>
</dbReference>
<feature type="region of interest" description="Disordered" evidence="5">
    <location>
        <begin position="78"/>
        <end position="103"/>
    </location>
</feature>
<feature type="repeat" description="ANK" evidence="3">
    <location>
        <begin position="3309"/>
        <end position="3341"/>
    </location>
</feature>
<dbReference type="Pfam" id="PF12796">
    <property type="entry name" value="Ank_2"/>
    <property type="match status" value="2"/>
</dbReference>
<dbReference type="SUPFAM" id="SSF50978">
    <property type="entry name" value="WD40 repeat-like"/>
    <property type="match status" value="1"/>
</dbReference>
<keyword evidence="2 3" id="KW-0040">ANK repeat</keyword>
<dbReference type="InterPro" id="IPR015943">
    <property type="entry name" value="WD40/YVTN_repeat-like_dom_sf"/>
</dbReference>
<feature type="repeat" description="ANK" evidence="3">
    <location>
        <begin position="3175"/>
        <end position="3201"/>
    </location>
</feature>
<dbReference type="GO" id="GO:0007166">
    <property type="term" value="P:cell surface receptor signaling pathway"/>
    <property type="evidence" value="ECO:0007669"/>
    <property type="project" value="InterPro"/>
</dbReference>
<dbReference type="Gene3D" id="3.40.50.300">
    <property type="entry name" value="P-loop containing nucleotide triphosphate hydrolases"/>
    <property type="match status" value="1"/>
</dbReference>
<keyword evidence="4" id="KW-0175">Coiled coil</keyword>
<feature type="compositionally biased region" description="Low complexity" evidence="5">
    <location>
        <begin position="407"/>
        <end position="427"/>
    </location>
</feature>
<dbReference type="InterPro" id="IPR036770">
    <property type="entry name" value="Ankyrin_rpt-contain_sf"/>
</dbReference>
<proteinExistence type="predicted"/>
<feature type="repeat" description="ANK" evidence="3">
    <location>
        <begin position="3276"/>
        <end position="3308"/>
    </location>
</feature>
<dbReference type="InterPro" id="IPR027417">
    <property type="entry name" value="P-loop_NTPase"/>
</dbReference>
<evidence type="ECO:0000256" key="3">
    <source>
        <dbReference type="PROSITE-ProRule" id="PRU00023"/>
    </source>
</evidence>
<feature type="repeat" description="ANK" evidence="3">
    <location>
        <begin position="3243"/>
        <end position="3275"/>
    </location>
</feature>
<feature type="coiled-coil region" evidence="4">
    <location>
        <begin position="633"/>
        <end position="691"/>
    </location>
</feature>
<evidence type="ECO:0000313" key="7">
    <source>
        <dbReference type="Proteomes" id="UP000051952"/>
    </source>
</evidence>
<feature type="compositionally biased region" description="Polar residues" evidence="5">
    <location>
        <begin position="80"/>
        <end position="89"/>
    </location>
</feature>
<dbReference type="Gene3D" id="1.20.930.20">
    <property type="entry name" value="Adaptor protein Cbl, N-terminal domain"/>
    <property type="match status" value="1"/>
</dbReference>
<keyword evidence="7" id="KW-1185">Reference proteome</keyword>
<dbReference type="EMBL" id="CYKH01000816">
    <property type="protein sequence ID" value="CUG44955.1"/>
    <property type="molecule type" value="Genomic_DNA"/>
</dbReference>
<dbReference type="GO" id="GO:0005737">
    <property type="term" value="C:cytoplasm"/>
    <property type="evidence" value="ECO:0007669"/>
    <property type="project" value="TreeGrafter"/>
</dbReference>
<dbReference type="Gene3D" id="1.25.40.20">
    <property type="entry name" value="Ankyrin repeat-containing domain"/>
    <property type="match status" value="2"/>
</dbReference>
<dbReference type="OrthoDB" id="427518at2759"/>
<sequence>MVSGVVVEINVQSLETFSNEKDRQIALKFFCGSSNKKFQQDNPKDKALGHGWTDVRFCCDAPDNISSTSPAARDIILRPNATTENQQSTLHHKNKTTTSSVTIPSNSGDVKFVPKDVRQRLLIPMFSSPWEPQQELSSHMDEDQGFYCTAAVEKRHVNDNGVGDAIVFKNKVLLSLDKEGAKKDHNGEFKAGKHTARVKCTITLHPSHSLEALEAIHRELMFLVSMPPKSGGALQQQDELYPNTWCVAADVGRMVGAFITNQNEAHGSGSTKAVVAAATNGANPLESLIHDTFVITNALRVLRFGSTSSSSSALDWKKKIQWIQANFRSASINLHQNKCCERFVTKALADLTSQIESAEKEWKNPRMARLKQRLTANAGAQEGHKSVSLTCDDFKALVSAVGNVASSVASSNSDDSSTTTTTSPSSSLLQTCGGPAGVVINFLTDFGNSLGPFVQFLPFGEAVVNLFQTLYTYFTSRRELLEQSEKMTTQLSMLVKVLLQPSVQKLIEADTATNEILEELFCCVDECCELLKDYCESNSVYQFFAASRVTDDIHERTQQISDHLERLHNLVSLRTLAFLQENATSVNSELNRQTEMFVSASCAIAALAEAVKQQGENGAFQSSEIQGKLVARIDKSEERVTELIRELSSNQANAIEVWKNATTNEISNIVREATEAALKRHLEAIGEHENESSAALKVVLDDVLCKVKLLSDTSSQNAASDQATAVGAVTGAISEFRKYVADELVPSMLIRINDDHAMTEETALKQLQEAVLEKFCTSLEQRCQSMEVRLIESSDKAHAETMSELHKILANIRGSREPLEDILSEIGKTINKTEKSLAASIEKCLGEQITAATSSNKVLHDMTMLKLDSVKKTVDALHATADERSQILLLRMESCLKQTVQDALASMKIQQGEINPSSDFKAWADVQEALMKPHNSKLQLITDQQASIFEAITSSNSTLSDKLKEICSSLSVAATSMSKLEASVEDLRAISKRTYETMTRNHNDQKKILNEIQQCGEVSASKIDALFNAIPETRKLLAVEFQEMRKDMFKNQGAASKEMKDLVCEHIDKMFQKLHVTDVTGEMLKQHLEAMKSACNVTLTNETIKRIEDAVKGSLGMIVHDVRQGVSAELRVQLEEALIKCEDVVKRATKSFTIEQIEQMTIKVVADSTKLVMDDAKASSEAIINAIHDSASDLKTLLKEITDAQGGWIRTTLHSIQSTIDDIHWHVTANKLLRFNALLDFDELTKTRCMERCTSIDKPFSVDSLRAQLRSAYCTKFQKFRSALSRAALHADTMFTTLRIIDAPTRGDDQDAEHDGLKNATFDSSEIVHVMKALQRNLLLVEGRAGIGKTTFAMQLCRLQHYTDGFIILITLSELVTYVKGKSPNNTPNAAQQYQLSLRELIYLSLLDTTNGAVCHLDSSVIEQIFFCGRSIVWIIDGLDEVILSEDPFMTAFLTTVTTVSGRAAHPMSRHRTSDLVLLTSREERGCDDKYKDVPVMSINPWTTVEVKEFAVKFFQQEEVLEVIKKKTGGVVKHIERAMKSLEKTITSGQLGPFATLPIIAEMLCWQFAKDPSETESINVASLYKKSLEDLYLRAYERKNVTNDRYADIEKLCVTFATTALTTGDLSFDLKSNEVETNLRNSGIVRHDRDTLVRFSHKSMMEYYAALHVSENLDLLTNLNDRPYSTLSPPSDVPVEEANRIVEFITYAHKTDYVKVKVGKHITSPVTLTVQCDTKNTFFDVLWIPENDEETYKEKLKPLVWRYSNHHPFTFASWNSDRNHDKKAPQLLSGTYCFVVRPSSNSEKRLLPMLVSMKAEGNVDLRSELSFTHRASFADILEDKQQRNFFCLIAMLADNKTIGADKTTAAQRVSKFVTDRFDYHFQRTLPLLNSGSSGEARVVAARIMSQSAAATDEKHQVEFLRKRCGLDLLVELSQLSCDSEYQKALSGTKEATGFFGSFFEQMGWRAQSFWSWMIVPCARYGALKMLQFAEGRLKDSLLVLRGGPEYQRAIVLAVMHRHAKVEQYLAGIPIKIDLKVACQVGAEEAVARVLETPTEENVLDAIEAALDARQFGVVQRALQIGHKARVIDSDSMATLVTDHFVKNEGSIAAVMLRHSLVQIIKGSLDPIRFALLTKLSEFRTESLEQLVDISDFRTEVTKTMRSHFGALVLRLRLKKRWSTNEVTPSWLVDELRSSDKYMEMLLHSTTNIKGNAPRQNIAHLCLSQEGLYPFAKALATVRGMQQLFLQKDGADCTPLDLVFVGAKSGDGFTSKVSVTSDIASAAGLKDHHPAVVFRGAPTVKDLFNAVDTMINNVADQNQVPQLMSHLHPVLLKPLLVPSLRHAVSPHRVGVQHAEAYNKTVLATHLKLLRAINREPELAATVVSSETGRFVCTADVAVGVSPQQPATSSVTDLDTLIVALAIGTSLQMTGVTREKIVSTLRQLRGAEVQNTISNFGREVLLAFDAVFSEKVNVISNHMRQPRSNAIEAFVLSTLDFKSAEYLAVATLPLRLLSASNSGHDAQHHILRTIASLGRPSANVFADGVTSNVVAAPTTSSLQLAYAGLLSPLVQNPVAIATTTDGSLLVGHGREWQCVAQHPKTSTAPLVSVTVLELSKRPSIICAASVFDAHLQLDLVEHTCFAIAGSFVIDSSIDAASSVSIMLPEQAQGPIEHVVYVVVQCISQVKVFKLTLSIPLDWEPFSSNTISCSSIASVVMKVPTLCCEQAGGRLVLGGADGRLLISEPLAGAFQAAKTTLAFTSHTTATATISSLAVLRTNNNWSLLTTCVDGTVQSMSFNATDGASKVVNRYTFPTGRTCTAACWGSDGASIITLCSNSGSLTVWNATLRAGSSVLVEIHEIKHHHPNALPPTQPLSLRNSLDGKCISTYCRSNGRATLFLDGSLMTISLSQAHSRGATIVACGTSSSRTHWMALWSDGLVRAWDTSFLIETRSTKLFFSMPVARWANCLKGLDIPIADSLPLQFEHNAEQSGGEAINDTLGGYQIRATTDKKAVELIRVHHAKNMQHVPFLRLVFYAREALLPQLTSLDLSERSKFCNDVTDTALRTNAQTSVFSAVSSGLDAKARDTKCENDSCEVKVRQKSPAISCVDESGETELMVVARLGNANKVFEVALQSENLNYQHRRSKKTALFFAVESGAVDAVRELINLGAYVNAACFNSQTPLHVAAAQGSLEMVRMIASASTEAVFAVTSAKLTPMMFAAMAGHCEVMAYFVSISEEQINAVDDLGKSALHFAMKSGSIEAVKLLVDHGASVNLADKEDVSPLMEAVSGGNQEIVKLIIDAGADVNARNRMGVSPLMFAAIQGSTDVIALLLSSDACTTAASLDDNLPSHFAASYGNFDALKVLLLHDRATALVKNAFQETAIDCVMSCAKSNAEKDEFRTWFAQLK</sequence>
<feature type="region of interest" description="Disordered" evidence="5">
    <location>
        <begin position="407"/>
        <end position="429"/>
    </location>
</feature>
<dbReference type="CDD" id="cd21037">
    <property type="entry name" value="MLKL_NTD"/>
    <property type="match status" value="1"/>
</dbReference>
<reference evidence="7" key="1">
    <citation type="submission" date="2015-09" db="EMBL/GenBank/DDBJ databases">
        <authorList>
            <consortium name="Pathogen Informatics"/>
        </authorList>
    </citation>
    <scope>NUCLEOTIDE SEQUENCE [LARGE SCALE GENOMIC DNA]</scope>
    <source>
        <strain evidence="7">Lake Konstanz</strain>
    </source>
</reference>
<gene>
    <name evidence="6" type="ORF">BSAL_79600</name>
</gene>